<evidence type="ECO:0000256" key="1">
    <source>
        <dbReference type="SAM" id="MobiDB-lite"/>
    </source>
</evidence>
<dbReference type="OrthoDB" id="1012936at2"/>
<name>A0A1M6MR47_9BACT</name>
<feature type="region of interest" description="Disordered" evidence="1">
    <location>
        <begin position="1"/>
        <end position="47"/>
    </location>
</feature>
<dbReference type="RefSeq" id="WP_073172743.1">
    <property type="nucleotide sequence ID" value="NZ_FQZE01000035.1"/>
</dbReference>
<protein>
    <recommendedName>
        <fullName evidence="4">DUF3408 domain-containing protein</fullName>
    </recommendedName>
</protein>
<dbReference type="Pfam" id="PF11888">
    <property type="entry name" value="DUF3408"/>
    <property type="match status" value="1"/>
</dbReference>
<sequence>MKEVDDNEFMKMVASGGDKPTKDKNRPPVNALRKGKDATAPGNKTSDYISSFIQRGSEGEKSTIYLSKELISQLKNIMATIGGDKATLGGYVEAIIASHFEQYKDEIIRLFNENIKQPFQS</sequence>
<dbReference type="InterPro" id="IPR021823">
    <property type="entry name" value="DUF3408"/>
</dbReference>
<keyword evidence="3" id="KW-1185">Reference proteome</keyword>
<accession>A0A1M6MR47</accession>
<dbReference type="STRING" id="1168035.SAMN05444280_13516"/>
<evidence type="ECO:0000313" key="3">
    <source>
        <dbReference type="Proteomes" id="UP000184050"/>
    </source>
</evidence>
<organism evidence="2 3">
    <name type="scientific">Tangfeifania diversioriginum</name>
    <dbReference type="NCBI Taxonomy" id="1168035"/>
    <lineage>
        <taxon>Bacteria</taxon>
        <taxon>Pseudomonadati</taxon>
        <taxon>Bacteroidota</taxon>
        <taxon>Bacteroidia</taxon>
        <taxon>Marinilabiliales</taxon>
        <taxon>Prolixibacteraceae</taxon>
        <taxon>Tangfeifania</taxon>
    </lineage>
</organism>
<proteinExistence type="predicted"/>
<evidence type="ECO:0000313" key="2">
    <source>
        <dbReference type="EMBL" id="SHJ85914.1"/>
    </source>
</evidence>
<gene>
    <name evidence="2" type="ORF">SAMN05444280_13516</name>
</gene>
<dbReference type="EMBL" id="FQZE01000035">
    <property type="protein sequence ID" value="SHJ85914.1"/>
    <property type="molecule type" value="Genomic_DNA"/>
</dbReference>
<reference evidence="2 3" key="1">
    <citation type="submission" date="2016-11" db="EMBL/GenBank/DDBJ databases">
        <authorList>
            <person name="Jaros S."/>
            <person name="Januszkiewicz K."/>
            <person name="Wedrychowicz H."/>
        </authorList>
    </citation>
    <scope>NUCLEOTIDE SEQUENCE [LARGE SCALE GENOMIC DNA]</scope>
    <source>
        <strain evidence="2 3">DSM 27063</strain>
    </source>
</reference>
<dbReference type="Proteomes" id="UP000184050">
    <property type="component" value="Unassembled WGS sequence"/>
</dbReference>
<evidence type="ECO:0008006" key="4">
    <source>
        <dbReference type="Google" id="ProtNLM"/>
    </source>
</evidence>
<dbReference type="AlphaFoldDB" id="A0A1M6MR47"/>